<evidence type="ECO:0000256" key="4">
    <source>
        <dbReference type="ARBA" id="ARBA00022692"/>
    </source>
</evidence>
<keyword evidence="7 9" id="KW-0472">Membrane</keyword>
<dbReference type="RefSeq" id="WP_154505392.1">
    <property type="nucleotide sequence ID" value="NZ_VUMN01000025.1"/>
</dbReference>
<dbReference type="CDD" id="cd09154">
    <property type="entry name" value="PLDc_SMU_988_like_1"/>
    <property type="match status" value="1"/>
</dbReference>
<dbReference type="CDD" id="cd09160">
    <property type="entry name" value="PLDc_SMU_988_like_2"/>
    <property type="match status" value="1"/>
</dbReference>
<dbReference type="SMART" id="SM00155">
    <property type="entry name" value="PLDc"/>
    <property type="match status" value="2"/>
</dbReference>
<proteinExistence type="predicted"/>
<dbReference type="GO" id="GO:0008808">
    <property type="term" value="F:cardiolipin synthase activity"/>
    <property type="evidence" value="ECO:0007669"/>
    <property type="project" value="UniProtKB-UniRule"/>
</dbReference>
<dbReference type="Pfam" id="PF13091">
    <property type="entry name" value="PLDc_2"/>
    <property type="match status" value="2"/>
</dbReference>
<feature type="transmembrane region" description="Helical" evidence="9">
    <location>
        <begin position="12"/>
        <end position="32"/>
    </location>
</feature>
<dbReference type="GO" id="GO:0005886">
    <property type="term" value="C:plasma membrane"/>
    <property type="evidence" value="ECO:0007669"/>
    <property type="project" value="UniProtKB-SubCell"/>
</dbReference>
<evidence type="ECO:0000256" key="9">
    <source>
        <dbReference type="SAM" id="Phobius"/>
    </source>
</evidence>
<comment type="subcellular location">
    <subcellularLocation>
        <location evidence="1">Cell membrane</location>
    </subcellularLocation>
</comment>
<name>A0A7X2NTG6_9FIRM</name>
<dbReference type="SUPFAM" id="SSF56024">
    <property type="entry name" value="Phospholipase D/nuclease"/>
    <property type="match status" value="2"/>
</dbReference>
<feature type="domain" description="PLD phosphodiesterase" evidence="10">
    <location>
        <begin position="245"/>
        <end position="272"/>
    </location>
</feature>
<dbReference type="PANTHER" id="PTHR21248:SF22">
    <property type="entry name" value="PHOSPHOLIPASE D"/>
    <property type="match status" value="1"/>
</dbReference>
<feature type="transmembrane region" description="Helical" evidence="9">
    <location>
        <begin position="44"/>
        <end position="60"/>
    </location>
</feature>
<gene>
    <name evidence="11" type="primary">cls</name>
    <name evidence="11" type="ORF">FYJ51_09935</name>
</gene>
<dbReference type="InterPro" id="IPR001736">
    <property type="entry name" value="PLipase_D/transphosphatidylase"/>
</dbReference>
<dbReference type="InterPro" id="IPR025202">
    <property type="entry name" value="PLD-like_dom"/>
</dbReference>
<comment type="caution">
    <text evidence="11">The sequence shown here is derived from an EMBL/GenBank/DDBJ whole genome shotgun (WGS) entry which is preliminary data.</text>
</comment>
<feature type="domain" description="PLD phosphodiesterase" evidence="10">
    <location>
        <begin position="422"/>
        <end position="449"/>
    </location>
</feature>
<protein>
    <recommendedName>
        <fullName evidence="8">Cardiolipin synthase</fullName>
        <ecNumber evidence="8">2.7.8.-</ecNumber>
    </recommendedName>
</protein>
<dbReference type="PANTHER" id="PTHR21248">
    <property type="entry name" value="CARDIOLIPIN SYNTHASE"/>
    <property type="match status" value="1"/>
</dbReference>
<dbReference type="NCBIfam" id="TIGR04265">
    <property type="entry name" value="bac_cardiolipin"/>
    <property type="match status" value="1"/>
</dbReference>
<keyword evidence="4 9" id="KW-0812">Transmembrane</keyword>
<evidence type="ECO:0000256" key="6">
    <source>
        <dbReference type="ARBA" id="ARBA00022989"/>
    </source>
</evidence>
<evidence type="ECO:0000256" key="1">
    <source>
        <dbReference type="ARBA" id="ARBA00004236"/>
    </source>
</evidence>
<dbReference type="PROSITE" id="PS50035">
    <property type="entry name" value="PLD"/>
    <property type="match status" value="2"/>
</dbReference>
<dbReference type="GO" id="GO:0032049">
    <property type="term" value="P:cardiolipin biosynthetic process"/>
    <property type="evidence" value="ECO:0007669"/>
    <property type="project" value="UniProtKB-UniRule"/>
</dbReference>
<evidence type="ECO:0000259" key="10">
    <source>
        <dbReference type="PROSITE" id="PS50035"/>
    </source>
</evidence>
<reference evidence="11 12" key="1">
    <citation type="submission" date="2019-08" db="EMBL/GenBank/DDBJ databases">
        <title>In-depth cultivation of the pig gut microbiome towards novel bacterial diversity and tailored functional studies.</title>
        <authorList>
            <person name="Wylensek D."/>
            <person name="Hitch T.C.A."/>
            <person name="Clavel T."/>
        </authorList>
    </citation>
    <scope>NUCLEOTIDE SEQUENCE [LARGE SCALE GENOMIC DNA]</scope>
    <source>
        <strain evidence="11 12">Oil+RF-744-GAM-WT-6</strain>
    </source>
</reference>
<evidence type="ECO:0000256" key="8">
    <source>
        <dbReference type="NCBIfam" id="TIGR04265"/>
    </source>
</evidence>
<dbReference type="AlphaFoldDB" id="A0A7X2NTG6"/>
<dbReference type="InterPro" id="IPR022924">
    <property type="entry name" value="Cardiolipin_synthase"/>
</dbReference>
<evidence type="ECO:0000256" key="5">
    <source>
        <dbReference type="ARBA" id="ARBA00022737"/>
    </source>
</evidence>
<dbReference type="EC" id="2.7.8.-" evidence="8"/>
<keyword evidence="12" id="KW-1185">Reference proteome</keyword>
<feature type="transmembrane region" description="Helical" evidence="9">
    <location>
        <begin position="67"/>
        <end position="87"/>
    </location>
</feature>
<evidence type="ECO:0000256" key="2">
    <source>
        <dbReference type="ARBA" id="ARBA00022475"/>
    </source>
</evidence>
<evidence type="ECO:0000256" key="7">
    <source>
        <dbReference type="ARBA" id="ARBA00023136"/>
    </source>
</evidence>
<sequence>MKKIAHVLFSRMVLMILLILLEAAFIYTALTYVPAELLNDLETVLRLFSLVVVLLIVSYSRHLSSDLMWIVLILIAPAGGILVWLFLEVLDRFSSRIYKELQQETSSAKKYYLQSPEIQKKAFQDEDLAGQYRFISSSAGFPIYQNTGFRYYGLGELGWKPMLEDLRNAKEFIFLEYFIIEPGVMWDSIHEILKQKASEGVTVRVMYDDMGSLNTLPGNYWKKLRQEGIEAVAFNRVHPLLNGIMNHRDHRKIMVIDGVTAYSGGINLADEYINVKHIHGHWKDNVIRITGEAVWSYTVLFLTNWNAYTHEDSDYTLWKREAVKGEPDGFIAPYGDTPLDFQLTGQDVYLNILNHARHYCYIFTPYLIIDTDMMNSLILAAKRGVDVRIITPGIADKKIIWRITRSYYPNLIQEGVKIYEYTPGFDHAKVFVSDDEIATVGTINLDYRSLYLHFENGTALFHSAEINAIKADFLEAQKASHLVTMEEGRMGIFRTFFYLVLRIFAPMM</sequence>
<evidence type="ECO:0000256" key="3">
    <source>
        <dbReference type="ARBA" id="ARBA00022679"/>
    </source>
</evidence>
<keyword evidence="6 9" id="KW-1133">Transmembrane helix</keyword>
<keyword evidence="2" id="KW-1003">Cell membrane</keyword>
<dbReference type="EMBL" id="VUMN01000025">
    <property type="protein sequence ID" value="MSS59214.1"/>
    <property type="molecule type" value="Genomic_DNA"/>
</dbReference>
<evidence type="ECO:0000313" key="12">
    <source>
        <dbReference type="Proteomes" id="UP000461880"/>
    </source>
</evidence>
<accession>A0A7X2NTG6</accession>
<evidence type="ECO:0000313" key="11">
    <source>
        <dbReference type="EMBL" id="MSS59214.1"/>
    </source>
</evidence>
<keyword evidence="5" id="KW-0677">Repeat</keyword>
<dbReference type="Gene3D" id="3.30.870.10">
    <property type="entry name" value="Endonuclease Chain A"/>
    <property type="match status" value="2"/>
</dbReference>
<dbReference type="Proteomes" id="UP000461880">
    <property type="component" value="Unassembled WGS sequence"/>
</dbReference>
<keyword evidence="3" id="KW-0808">Transferase</keyword>
<organism evidence="11 12">
    <name type="scientific">Stecheria intestinalis</name>
    <dbReference type="NCBI Taxonomy" id="2606630"/>
    <lineage>
        <taxon>Bacteria</taxon>
        <taxon>Bacillati</taxon>
        <taxon>Bacillota</taxon>
        <taxon>Erysipelotrichia</taxon>
        <taxon>Erysipelotrichales</taxon>
        <taxon>Erysipelotrichaceae</taxon>
        <taxon>Stecheria</taxon>
    </lineage>
</organism>